<dbReference type="EMBL" id="JAKKOR010000001">
    <property type="protein sequence ID" value="MCF8587149.1"/>
    <property type="molecule type" value="Genomic_DNA"/>
</dbReference>
<dbReference type="Proteomes" id="UP001200110">
    <property type="component" value="Unassembled WGS sequence"/>
</dbReference>
<comment type="caution">
    <text evidence="1">The sequence shown here is derived from an EMBL/GenBank/DDBJ whole genome shotgun (WGS) entry which is preliminary data.</text>
</comment>
<keyword evidence="2" id="KW-1185">Reference proteome</keyword>
<evidence type="ECO:0000313" key="1">
    <source>
        <dbReference type="EMBL" id="MCF8587149.1"/>
    </source>
</evidence>
<accession>A0ABS9INM5</accession>
<organism evidence="1 2">
    <name type="scientific">Gordonia liuliyuniae</name>
    <dbReference type="NCBI Taxonomy" id="2911517"/>
    <lineage>
        <taxon>Bacteria</taxon>
        <taxon>Bacillati</taxon>
        <taxon>Actinomycetota</taxon>
        <taxon>Actinomycetes</taxon>
        <taxon>Mycobacteriales</taxon>
        <taxon>Gordoniaceae</taxon>
        <taxon>Gordonia</taxon>
    </lineage>
</organism>
<evidence type="ECO:0008006" key="3">
    <source>
        <dbReference type="Google" id="ProtNLM"/>
    </source>
</evidence>
<gene>
    <name evidence="1" type="ORF">L5G33_01550</name>
</gene>
<protein>
    <recommendedName>
        <fullName evidence="3">DUF3800 domain-containing protein</fullName>
    </recommendedName>
</protein>
<proteinExistence type="predicted"/>
<name>A0ABS9INM5_9ACTN</name>
<evidence type="ECO:0000313" key="2">
    <source>
        <dbReference type="Proteomes" id="UP001200110"/>
    </source>
</evidence>
<reference evidence="1 2" key="1">
    <citation type="submission" date="2022-01" db="EMBL/GenBank/DDBJ databases">
        <authorList>
            <person name="Huang Y."/>
        </authorList>
    </citation>
    <scope>NUCLEOTIDE SEQUENCE [LARGE SCALE GENOMIC DNA]</scope>
    <source>
        <strain evidence="1 2">HY366</strain>
    </source>
</reference>
<dbReference type="RefSeq" id="WP_236996372.1">
    <property type="nucleotide sequence ID" value="NZ_JAKKOR010000001.1"/>
</dbReference>
<sequence length="68" mass="7812">MPSRRIFIDETKQNGFVLVAGVIVSSEFTDIRKVLRGLTKPGQARIHMRDERDSRKREIADVVGRMEV</sequence>